<dbReference type="KEGG" id="cyt:cce_1459"/>
<reference evidence="1 2" key="1">
    <citation type="journal article" date="2008" name="Proc. Natl. Acad. Sci. U.S.A.">
        <title>The genome of Cyanothece 51142, a unicellular diazotrophic cyanobacterium important in the marine nitrogen cycle.</title>
        <authorList>
            <person name="Welsh E.A."/>
            <person name="Liberton M."/>
            <person name="Stoeckel J."/>
            <person name="Loh T."/>
            <person name="Elvitigala T."/>
            <person name="Wang C."/>
            <person name="Wollam A."/>
            <person name="Fulton R.S."/>
            <person name="Clifton S.W."/>
            <person name="Jacobs J.M."/>
            <person name="Aurora R."/>
            <person name="Ghosh B.K."/>
            <person name="Sherman L.A."/>
            <person name="Smith R.D."/>
            <person name="Wilson R.K."/>
            <person name="Pakrasi H.B."/>
        </authorList>
    </citation>
    <scope>NUCLEOTIDE SEQUENCE [LARGE SCALE GENOMIC DNA]</scope>
    <source>
        <strain evidence="2">ATCC 51142 / BH68</strain>
    </source>
</reference>
<dbReference type="Proteomes" id="UP000001203">
    <property type="component" value="Chromosome circular"/>
</dbReference>
<evidence type="ECO:0000313" key="1">
    <source>
        <dbReference type="EMBL" id="ACB50809.1"/>
    </source>
</evidence>
<evidence type="ECO:0000313" key="2">
    <source>
        <dbReference type="Proteomes" id="UP000001203"/>
    </source>
</evidence>
<dbReference type="PANTHER" id="PTHR34235:SF1">
    <property type="entry name" value="SLR0416 PROTEIN"/>
    <property type="match status" value="1"/>
</dbReference>
<dbReference type="AlphaFoldDB" id="B1WX65"/>
<name>B1WX65_CROS5</name>
<gene>
    <name evidence="1" type="ordered locus">cce_1459</name>
</gene>
<dbReference type="Pfam" id="PF01724">
    <property type="entry name" value="DUF29"/>
    <property type="match status" value="1"/>
</dbReference>
<dbReference type="EMBL" id="CP000806">
    <property type="protein sequence ID" value="ACB50809.1"/>
    <property type="molecule type" value="Genomic_DNA"/>
</dbReference>
<dbReference type="Gene3D" id="1.20.1220.20">
    <property type="entry name" value="Uncharcterised protein PF01724"/>
    <property type="match status" value="1"/>
</dbReference>
<keyword evidence="2" id="KW-1185">Reference proteome</keyword>
<proteinExistence type="predicted"/>
<accession>B1WX65</accession>
<dbReference type="RefSeq" id="WP_009544266.1">
    <property type="nucleotide sequence ID" value="NC_010546.1"/>
</dbReference>
<dbReference type="eggNOG" id="ENOG502ZZYW">
    <property type="taxonomic scope" value="Bacteria"/>
</dbReference>
<protein>
    <submittedName>
        <fullName evidence="1">Uncharacterized protein</fullName>
    </submittedName>
</protein>
<sequence>MTQELIELRQYIEEGRYQDALGIIDELEEMSKKAILEKIQSFLVRLLIHLIKNQVEQRLTNSWAVSIRDSIVKIQSLNLKDNKKSYYIKEQEWQDFLEEALDDAIFAASIEVFEGKYNPFQLREKINEEEIKNITYDLLKMTYTYSKKTIRGEINHQLSKLPGGDEWV</sequence>
<dbReference type="HOGENOM" id="CLU_134228_0_0_3"/>
<dbReference type="OrthoDB" id="423885at2"/>
<dbReference type="PANTHER" id="PTHR34235">
    <property type="entry name" value="SLR1203 PROTEIN-RELATED"/>
    <property type="match status" value="1"/>
</dbReference>
<dbReference type="InterPro" id="IPR002636">
    <property type="entry name" value="DUF29"/>
</dbReference>
<organism evidence="1 2">
    <name type="scientific">Crocosphaera subtropica (strain ATCC 51142 / BH68)</name>
    <name type="common">Cyanothece sp. (strain ATCC 51142)</name>
    <dbReference type="NCBI Taxonomy" id="43989"/>
    <lineage>
        <taxon>Bacteria</taxon>
        <taxon>Bacillati</taxon>
        <taxon>Cyanobacteriota</taxon>
        <taxon>Cyanophyceae</taxon>
        <taxon>Oscillatoriophycideae</taxon>
        <taxon>Chroococcales</taxon>
        <taxon>Aphanothecaceae</taxon>
        <taxon>Crocosphaera</taxon>
        <taxon>Crocosphaera subtropica</taxon>
    </lineage>
</organism>